<dbReference type="EMBL" id="NXIE01000001">
    <property type="protein sequence ID" value="RXK14436.1"/>
    <property type="molecule type" value="Genomic_DNA"/>
</dbReference>
<dbReference type="AlphaFoldDB" id="A0A4V1M1M9"/>
<dbReference type="InterPro" id="IPR003399">
    <property type="entry name" value="Mce/MlaD"/>
</dbReference>
<evidence type="ECO:0000313" key="4">
    <source>
        <dbReference type="Proteomes" id="UP000289718"/>
    </source>
</evidence>
<accession>A0A4V1M1M9</accession>
<dbReference type="Proteomes" id="UP000289718">
    <property type="component" value="Unassembled WGS sequence"/>
</dbReference>
<comment type="caution">
    <text evidence="3">The sequence shown here is derived from an EMBL/GenBank/DDBJ whole genome shotgun (WGS) entry which is preliminary data.</text>
</comment>
<evidence type="ECO:0000313" key="3">
    <source>
        <dbReference type="EMBL" id="RXK14436.1"/>
    </source>
</evidence>
<sequence>MENKARYTVVGLFLIIFASAMIAFVIWLARYDIDKINAKEFRLYSKNSISGLTENSIVIYKGLDIGTIEKIRINSQDLEEIEIILKITNPNIIKENSYAIIQSQGVTGNKIVEIDGGTQQAKPLFKDNKKFAIIPLKKSFIEKLTTNADSIGIKLESVLKSFEKMLNDKNLKNIENILNNTNKASKNFDTTITKINTLVDSSLSNTLEKIEKLTENIDHMVENDVENTLNNFNSLSIEAKKVIESDIRLLISDLRDTTNSTQNLDVILNKVENTLEKIDSTVDEFNQNGGNMIFNTRALEYGPGEKNELP</sequence>
<feature type="transmembrane region" description="Helical" evidence="1">
    <location>
        <begin position="7"/>
        <end position="29"/>
    </location>
</feature>
<feature type="domain" description="Mce/MlaD" evidence="2">
    <location>
        <begin position="47"/>
        <end position="117"/>
    </location>
</feature>
<dbReference type="OrthoDB" id="5372112at2"/>
<dbReference type="PANTHER" id="PTHR36698">
    <property type="entry name" value="BLL5892 PROTEIN"/>
    <property type="match status" value="1"/>
</dbReference>
<evidence type="ECO:0000259" key="2">
    <source>
        <dbReference type="Pfam" id="PF02470"/>
    </source>
</evidence>
<keyword evidence="1" id="KW-1133">Transmembrane helix</keyword>
<proteinExistence type="predicted"/>
<keyword evidence="1" id="KW-0472">Membrane</keyword>
<evidence type="ECO:0000256" key="1">
    <source>
        <dbReference type="SAM" id="Phobius"/>
    </source>
</evidence>
<keyword evidence="4" id="KW-1185">Reference proteome</keyword>
<gene>
    <name evidence="3" type="ORF">CP965_03020</name>
</gene>
<organism evidence="3 4">
    <name type="scientific">Halarcobacter mediterraneus</name>
    <dbReference type="NCBI Taxonomy" id="2023153"/>
    <lineage>
        <taxon>Bacteria</taxon>
        <taxon>Pseudomonadati</taxon>
        <taxon>Campylobacterota</taxon>
        <taxon>Epsilonproteobacteria</taxon>
        <taxon>Campylobacterales</taxon>
        <taxon>Arcobacteraceae</taxon>
        <taxon>Halarcobacter</taxon>
    </lineage>
</organism>
<dbReference type="PANTHER" id="PTHR36698:SF2">
    <property type="entry name" value="MCE_MLAD DOMAIN-CONTAINING PROTEIN"/>
    <property type="match status" value="1"/>
</dbReference>
<reference evidence="3 4" key="1">
    <citation type="submission" date="2017-09" db="EMBL/GenBank/DDBJ databases">
        <title>Genomics of the genus Arcobacter.</title>
        <authorList>
            <person name="Perez-Cataluna A."/>
            <person name="Figueras M.J."/>
            <person name="Salas-Masso N."/>
        </authorList>
    </citation>
    <scope>NUCLEOTIDE SEQUENCE [LARGE SCALE GENOMIC DNA]</scope>
    <source>
        <strain evidence="3 4">F156-34</strain>
    </source>
</reference>
<dbReference type="RefSeq" id="WP_129060575.1">
    <property type="nucleotide sequence ID" value="NZ_NXIE01000001.1"/>
</dbReference>
<dbReference type="Pfam" id="PF02470">
    <property type="entry name" value="MlaD"/>
    <property type="match status" value="1"/>
</dbReference>
<protein>
    <recommendedName>
        <fullName evidence="2">Mce/MlaD domain-containing protein</fullName>
    </recommendedName>
</protein>
<keyword evidence="1" id="KW-0812">Transmembrane</keyword>
<name>A0A4V1M1M9_9BACT</name>